<evidence type="ECO:0000313" key="1">
    <source>
        <dbReference type="EMBL" id="TQL84727.1"/>
    </source>
</evidence>
<dbReference type="EMBL" id="VFOX01000001">
    <property type="protein sequence ID" value="TQL84727.1"/>
    <property type="molecule type" value="Genomic_DNA"/>
</dbReference>
<name>A0A543BIR1_9MICO</name>
<dbReference type="PANTHER" id="PTHR43649:SF12">
    <property type="entry name" value="DIACETYLCHITOBIOSE BINDING PROTEIN DASA"/>
    <property type="match status" value="1"/>
</dbReference>
<dbReference type="PROSITE" id="PS51318">
    <property type="entry name" value="TAT"/>
    <property type="match status" value="1"/>
</dbReference>
<sequence>MANTTGLFTHQTTRRTFLSGTAAAAAMLALSACSPGGGGTGGAGGGGTVSLLANDSADWEKQLRDVIAAYQGKNSSTTVNLLNIADGEQYNTKVKTQALAKTLPDIYYVRTLELAAHAEAGWLQPLDGFIKDTKNSVNRADFYPAVEAQFSAGGKLVALPEDMSGYGIYVNKTMFDELGIPVPNGDWTWDDFYEISEAFTLKEGGKQTRWGGFVNGSSWGMRGVMKANGGEVFSEDGSKAIVDNDANIATFEQINAAIKAGAVPSSEGLPTGVDPFAGGLVAMFMNGSWYAAGAKEAIADKFEWEIVALPKGSTGKREIATAGGGWGLSRDAKNVDAAWKFLDYLGSEPVQSTIPYLQSALVTARTTDPARDLLFPAIGEDAAAISYPPLWAKYEIAYGNRVASLMNGGDPRETLTAIQEETNR</sequence>
<dbReference type="SUPFAM" id="SSF53850">
    <property type="entry name" value="Periplasmic binding protein-like II"/>
    <property type="match status" value="1"/>
</dbReference>
<dbReference type="Proteomes" id="UP000317209">
    <property type="component" value="Unassembled WGS sequence"/>
</dbReference>
<proteinExistence type="predicted"/>
<dbReference type="Pfam" id="PF01547">
    <property type="entry name" value="SBP_bac_1"/>
    <property type="match status" value="1"/>
</dbReference>
<keyword evidence="2" id="KW-1185">Reference proteome</keyword>
<evidence type="ECO:0000313" key="2">
    <source>
        <dbReference type="Proteomes" id="UP000317209"/>
    </source>
</evidence>
<organism evidence="1 2">
    <name type="scientific">Microbacterium saperdae</name>
    <dbReference type="NCBI Taxonomy" id="69368"/>
    <lineage>
        <taxon>Bacteria</taxon>
        <taxon>Bacillati</taxon>
        <taxon>Actinomycetota</taxon>
        <taxon>Actinomycetes</taxon>
        <taxon>Micrococcales</taxon>
        <taxon>Microbacteriaceae</taxon>
        <taxon>Microbacterium</taxon>
    </lineage>
</organism>
<protein>
    <submittedName>
        <fullName evidence="1">ABC-type glycerol-3-phosphate transport system substrate-binding protein</fullName>
    </submittedName>
</protein>
<dbReference type="AlphaFoldDB" id="A0A543BIR1"/>
<comment type="caution">
    <text evidence="1">The sequence shown here is derived from an EMBL/GenBank/DDBJ whole genome shotgun (WGS) entry which is preliminary data.</text>
</comment>
<gene>
    <name evidence="1" type="ORF">FB560_0319</name>
</gene>
<dbReference type="PANTHER" id="PTHR43649">
    <property type="entry name" value="ARABINOSE-BINDING PROTEIN-RELATED"/>
    <property type="match status" value="1"/>
</dbReference>
<dbReference type="InterPro" id="IPR006059">
    <property type="entry name" value="SBP"/>
</dbReference>
<accession>A0A543BIR1</accession>
<dbReference type="InterPro" id="IPR050490">
    <property type="entry name" value="Bact_solute-bd_prot1"/>
</dbReference>
<dbReference type="CDD" id="cd13585">
    <property type="entry name" value="PBP2_TMBP_like"/>
    <property type="match status" value="1"/>
</dbReference>
<reference evidence="1 2" key="1">
    <citation type="submission" date="2019-06" db="EMBL/GenBank/DDBJ databases">
        <title>Sequencing the genomes of 1000 actinobacteria strains.</title>
        <authorList>
            <person name="Klenk H.-P."/>
        </authorList>
    </citation>
    <scope>NUCLEOTIDE SEQUENCE [LARGE SCALE GENOMIC DNA]</scope>
    <source>
        <strain evidence="1 2">DSM 20169</strain>
    </source>
</reference>
<dbReference type="InterPro" id="IPR006311">
    <property type="entry name" value="TAT_signal"/>
</dbReference>
<dbReference type="Gene3D" id="3.40.190.10">
    <property type="entry name" value="Periplasmic binding protein-like II"/>
    <property type="match status" value="1"/>
</dbReference>
<dbReference type="RefSeq" id="WP_170198015.1">
    <property type="nucleotide sequence ID" value="NZ_VFOX01000001.1"/>
</dbReference>